<dbReference type="Proteomes" id="UP000557193">
    <property type="component" value="Unassembled WGS sequence"/>
</dbReference>
<dbReference type="EMBL" id="JACHLL010000008">
    <property type="protein sequence ID" value="MBB6343357.1"/>
    <property type="molecule type" value="Genomic_DNA"/>
</dbReference>
<protein>
    <submittedName>
        <fullName evidence="1">ABC-type amino acid transport substrate-binding protein</fullName>
    </submittedName>
</protein>
<evidence type="ECO:0000313" key="2">
    <source>
        <dbReference type="Proteomes" id="UP000557193"/>
    </source>
</evidence>
<gene>
    <name evidence="1" type="ORF">HNP49_003559</name>
</gene>
<comment type="caution">
    <text evidence="1">The sequence shown here is derived from an EMBL/GenBank/DDBJ whole genome shotgun (WGS) entry which is preliminary data.</text>
</comment>
<name>A0A7X0BV85_9PSED</name>
<dbReference type="AlphaFoldDB" id="A0A7X0BV85"/>
<organism evidence="1 2">
    <name type="scientific">Pseudomonas fluvialis</name>
    <dbReference type="NCBI Taxonomy" id="1793966"/>
    <lineage>
        <taxon>Bacteria</taxon>
        <taxon>Pseudomonadati</taxon>
        <taxon>Pseudomonadota</taxon>
        <taxon>Gammaproteobacteria</taxon>
        <taxon>Pseudomonadales</taxon>
        <taxon>Pseudomonadaceae</taxon>
        <taxon>Pseudomonas</taxon>
    </lineage>
</organism>
<sequence length="266" mass="30393">MISHWRQLFRGVLLSALLLGGVVQAAGQEVRVGAYHFPPYAIKPESATPSGLLPELLAALNRTQGDYHFSLVPTSVTRRYADLQTARFDLILFESPAWGWQSTPHQSADLHIEDAEVYVARQEAGRDQRYFLELADKRFALYSGYHYGFAGFNADPDYLKQHFKVAFTYSHDSNLLMVLRDRADLAVVTRSYLALYFRDHPEYRSQLLVSEREDQVYHHRALLRPQAPLDGVRLQHLLGELKDAGVLLPLLQRYELSMHGEKMAAH</sequence>
<keyword evidence="2" id="KW-1185">Reference proteome</keyword>
<dbReference type="SUPFAM" id="SSF53850">
    <property type="entry name" value="Periplasmic binding protein-like II"/>
    <property type="match status" value="1"/>
</dbReference>
<proteinExistence type="predicted"/>
<reference evidence="1 2" key="1">
    <citation type="submission" date="2020-08" db="EMBL/GenBank/DDBJ databases">
        <title>Functional genomics of gut bacteria from endangered species of beetles.</title>
        <authorList>
            <person name="Carlos-Shanley C."/>
        </authorList>
    </citation>
    <scope>NUCLEOTIDE SEQUENCE [LARGE SCALE GENOMIC DNA]</scope>
    <source>
        <strain evidence="1 2">S00202</strain>
    </source>
</reference>
<evidence type="ECO:0000313" key="1">
    <source>
        <dbReference type="EMBL" id="MBB6343357.1"/>
    </source>
</evidence>
<accession>A0A7X0BV85</accession>
<dbReference type="Gene3D" id="3.40.190.10">
    <property type="entry name" value="Periplasmic binding protein-like II"/>
    <property type="match status" value="2"/>
</dbReference>
<dbReference type="RefSeq" id="WP_184685529.1">
    <property type="nucleotide sequence ID" value="NZ_JACHLL010000008.1"/>
</dbReference>